<evidence type="ECO:0000313" key="2">
    <source>
        <dbReference type="EMBL" id="CAB0007801.1"/>
    </source>
</evidence>
<keyword evidence="1" id="KW-0812">Transmembrane</keyword>
<keyword evidence="1" id="KW-1133">Transmembrane helix</keyword>
<accession>A0A6H5GXM1</accession>
<keyword evidence="3" id="KW-1185">Reference proteome</keyword>
<keyword evidence="1" id="KW-0472">Membrane</keyword>
<dbReference type="EMBL" id="CADCXU010019556">
    <property type="protein sequence ID" value="CAB0007801.1"/>
    <property type="molecule type" value="Genomic_DNA"/>
</dbReference>
<dbReference type="AlphaFoldDB" id="A0A6H5GXM1"/>
<feature type="transmembrane region" description="Helical" evidence="1">
    <location>
        <begin position="7"/>
        <end position="25"/>
    </location>
</feature>
<proteinExistence type="predicted"/>
<evidence type="ECO:0000256" key="1">
    <source>
        <dbReference type="SAM" id="Phobius"/>
    </source>
</evidence>
<feature type="transmembrane region" description="Helical" evidence="1">
    <location>
        <begin position="31"/>
        <end position="49"/>
    </location>
</feature>
<name>A0A6H5GXM1_9HEMI</name>
<dbReference type="Proteomes" id="UP000479000">
    <property type="component" value="Unassembled WGS sequence"/>
</dbReference>
<organism evidence="2 3">
    <name type="scientific">Nesidiocoris tenuis</name>
    <dbReference type="NCBI Taxonomy" id="355587"/>
    <lineage>
        <taxon>Eukaryota</taxon>
        <taxon>Metazoa</taxon>
        <taxon>Ecdysozoa</taxon>
        <taxon>Arthropoda</taxon>
        <taxon>Hexapoda</taxon>
        <taxon>Insecta</taxon>
        <taxon>Pterygota</taxon>
        <taxon>Neoptera</taxon>
        <taxon>Paraneoptera</taxon>
        <taxon>Hemiptera</taxon>
        <taxon>Heteroptera</taxon>
        <taxon>Panheteroptera</taxon>
        <taxon>Cimicomorpha</taxon>
        <taxon>Miridae</taxon>
        <taxon>Dicyphina</taxon>
        <taxon>Nesidiocoris</taxon>
    </lineage>
</organism>
<reference evidence="2 3" key="1">
    <citation type="submission" date="2020-02" db="EMBL/GenBank/DDBJ databases">
        <authorList>
            <person name="Ferguson B K."/>
        </authorList>
    </citation>
    <scope>NUCLEOTIDE SEQUENCE [LARGE SCALE GENOMIC DNA]</scope>
</reference>
<evidence type="ECO:0000313" key="3">
    <source>
        <dbReference type="Proteomes" id="UP000479000"/>
    </source>
</evidence>
<gene>
    <name evidence="2" type="ORF">NTEN_LOCUS13055</name>
</gene>
<sequence>MSSSSGFIVSLTSISIMSLTFGFIVSVTSSLIVSFGFIVSLTLSLRFCINIEKRCEKTVIRPSAGVHCEQRSAPTIGLRAAFRRNDLCHFLNRGTSESREWNKQWRIKPPSAWSAWKRRNTPSLPTKL</sequence>
<protein>
    <submittedName>
        <fullName evidence="2">Uncharacterized protein</fullName>
    </submittedName>
</protein>